<accession>A0A9P9FJZ0</accession>
<comment type="caution">
    <text evidence="7">The sequence shown here is derived from an EMBL/GenBank/DDBJ whole genome shotgun (WGS) entry which is preliminary data.</text>
</comment>
<organism evidence="7 8">
    <name type="scientific">Dactylonectria estremocensis</name>
    <dbReference type="NCBI Taxonomy" id="1079267"/>
    <lineage>
        <taxon>Eukaryota</taxon>
        <taxon>Fungi</taxon>
        <taxon>Dikarya</taxon>
        <taxon>Ascomycota</taxon>
        <taxon>Pezizomycotina</taxon>
        <taxon>Sordariomycetes</taxon>
        <taxon>Hypocreomycetidae</taxon>
        <taxon>Hypocreales</taxon>
        <taxon>Nectriaceae</taxon>
        <taxon>Dactylonectria</taxon>
    </lineage>
</organism>
<evidence type="ECO:0000256" key="2">
    <source>
        <dbReference type="ARBA" id="ARBA00022737"/>
    </source>
</evidence>
<name>A0A9P9FJZ0_9HYPO</name>
<keyword evidence="4" id="KW-0862">Zinc</keyword>
<evidence type="ECO:0000313" key="8">
    <source>
        <dbReference type="Proteomes" id="UP000717696"/>
    </source>
</evidence>
<keyword evidence="3 5" id="KW-0863">Zinc-finger</keyword>
<proteinExistence type="predicted"/>
<evidence type="ECO:0000259" key="6">
    <source>
        <dbReference type="PROSITE" id="PS50157"/>
    </source>
</evidence>
<gene>
    <name evidence="7" type="ORF">B0J13DRAFT_32348</name>
</gene>
<dbReference type="SUPFAM" id="SSF57667">
    <property type="entry name" value="beta-beta-alpha zinc fingers"/>
    <property type="match status" value="3"/>
</dbReference>
<keyword evidence="2" id="KW-0677">Repeat</keyword>
<feature type="domain" description="C2H2-type" evidence="6">
    <location>
        <begin position="290"/>
        <end position="321"/>
    </location>
</feature>
<dbReference type="FunFam" id="3.30.160.60:FF:000557">
    <property type="entry name" value="zinc finger and SCAN domain-containing protein 29"/>
    <property type="match status" value="1"/>
</dbReference>
<keyword evidence="8" id="KW-1185">Reference proteome</keyword>
<keyword evidence="1" id="KW-0479">Metal-binding</keyword>
<dbReference type="AlphaFoldDB" id="A0A9P9FJZ0"/>
<dbReference type="InterPro" id="IPR013087">
    <property type="entry name" value="Znf_C2H2_type"/>
</dbReference>
<feature type="domain" description="C2H2-type" evidence="6">
    <location>
        <begin position="322"/>
        <end position="349"/>
    </location>
</feature>
<dbReference type="EMBL" id="JAGMUU010000001">
    <property type="protein sequence ID" value="KAH7163227.1"/>
    <property type="molecule type" value="Genomic_DNA"/>
</dbReference>
<protein>
    <recommendedName>
        <fullName evidence="6">C2H2-type domain-containing protein</fullName>
    </recommendedName>
</protein>
<feature type="domain" description="C2H2-type" evidence="6">
    <location>
        <begin position="408"/>
        <end position="436"/>
    </location>
</feature>
<dbReference type="FunFam" id="3.30.160.60:FF:000125">
    <property type="entry name" value="Putative zinc finger protein 143"/>
    <property type="match status" value="1"/>
</dbReference>
<dbReference type="PROSITE" id="PS00028">
    <property type="entry name" value="ZINC_FINGER_C2H2_1"/>
    <property type="match status" value="4"/>
</dbReference>
<feature type="domain" description="C2H2-type" evidence="6">
    <location>
        <begin position="350"/>
        <end position="379"/>
    </location>
</feature>
<sequence>MDQSMSYQIHGRMQGIDREDSINDTVNMTFDAAHNFQIGLDPMATLNWSHQSLNHAQMLPPPGFIMPWGPEAQWIHEPQTWGIPSDSQQVSNIDMAAQPAFNGAAAFNNGAAYDDGASIACSSHCDVNCMSHCDEAATTDNGCCFDASCIDIDMNHSVCCFDDACGMPEPCLDDDCTDSGHTCTDANCMVPTVNTTPASAGISTPPAFGSDGFVSLEPTIQPSLDGDLMDTTSSPDAGQDTKEYVYTSVCHWLGEDGTLCNHAFETQEELQAHCKNLHLKDMKKEPGSGFYCSWSACTRKTPFSQKSKLERHMQTHTGYKPVMCDICGMHLSARQSLEQHKRTHSGEKPWACSFPGCEQSFKQQSALTMHKRTHTGEKPLQCEICGKRFGESSNLSKHRRTHNVRGGHACEFCDKNFHRLDQLRRHMKSTHTDNGKV</sequence>
<dbReference type="GO" id="GO:0008270">
    <property type="term" value="F:zinc ion binding"/>
    <property type="evidence" value="ECO:0007669"/>
    <property type="project" value="UniProtKB-KW"/>
</dbReference>
<evidence type="ECO:0000256" key="4">
    <source>
        <dbReference type="ARBA" id="ARBA00022833"/>
    </source>
</evidence>
<dbReference type="InterPro" id="IPR050329">
    <property type="entry name" value="GLI_C2H2-zinc-finger"/>
</dbReference>
<dbReference type="PANTHER" id="PTHR19818:SF139">
    <property type="entry name" value="PAIR-RULE PROTEIN ODD-PAIRED"/>
    <property type="match status" value="1"/>
</dbReference>
<dbReference type="PANTHER" id="PTHR19818">
    <property type="entry name" value="ZINC FINGER PROTEIN ZIC AND GLI"/>
    <property type="match status" value="1"/>
</dbReference>
<dbReference type="GO" id="GO:0000981">
    <property type="term" value="F:DNA-binding transcription factor activity, RNA polymerase II-specific"/>
    <property type="evidence" value="ECO:0007669"/>
    <property type="project" value="TreeGrafter"/>
</dbReference>
<reference evidence="7" key="1">
    <citation type="journal article" date="2021" name="Nat. Commun.">
        <title>Genetic determinants of endophytism in the Arabidopsis root mycobiome.</title>
        <authorList>
            <person name="Mesny F."/>
            <person name="Miyauchi S."/>
            <person name="Thiergart T."/>
            <person name="Pickel B."/>
            <person name="Atanasova L."/>
            <person name="Karlsson M."/>
            <person name="Huettel B."/>
            <person name="Barry K.W."/>
            <person name="Haridas S."/>
            <person name="Chen C."/>
            <person name="Bauer D."/>
            <person name="Andreopoulos W."/>
            <person name="Pangilinan J."/>
            <person name="LaButti K."/>
            <person name="Riley R."/>
            <person name="Lipzen A."/>
            <person name="Clum A."/>
            <person name="Drula E."/>
            <person name="Henrissat B."/>
            <person name="Kohler A."/>
            <person name="Grigoriev I.V."/>
            <person name="Martin F.M."/>
            <person name="Hacquard S."/>
        </authorList>
    </citation>
    <scope>NUCLEOTIDE SEQUENCE</scope>
    <source>
        <strain evidence="7">MPI-CAGE-AT-0021</strain>
    </source>
</reference>
<evidence type="ECO:0000256" key="3">
    <source>
        <dbReference type="ARBA" id="ARBA00022771"/>
    </source>
</evidence>
<evidence type="ECO:0000313" key="7">
    <source>
        <dbReference type="EMBL" id="KAH7163227.1"/>
    </source>
</evidence>
<dbReference type="GO" id="GO:0045944">
    <property type="term" value="P:positive regulation of transcription by RNA polymerase II"/>
    <property type="evidence" value="ECO:0007669"/>
    <property type="project" value="UniProtKB-ARBA"/>
</dbReference>
<feature type="domain" description="C2H2-type" evidence="6">
    <location>
        <begin position="380"/>
        <end position="402"/>
    </location>
</feature>
<dbReference type="InterPro" id="IPR036236">
    <property type="entry name" value="Znf_C2H2_sf"/>
</dbReference>
<dbReference type="GO" id="GO:0000978">
    <property type="term" value="F:RNA polymerase II cis-regulatory region sequence-specific DNA binding"/>
    <property type="evidence" value="ECO:0007669"/>
    <property type="project" value="UniProtKB-ARBA"/>
</dbReference>
<dbReference type="Pfam" id="PF00096">
    <property type="entry name" value="zf-C2H2"/>
    <property type="match status" value="3"/>
</dbReference>
<dbReference type="PROSITE" id="PS50157">
    <property type="entry name" value="ZINC_FINGER_C2H2_2"/>
    <property type="match status" value="5"/>
</dbReference>
<dbReference type="Gene3D" id="3.30.160.60">
    <property type="entry name" value="Classic Zinc Finger"/>
    <property type="match status" value="4"/>
</dbReference>
<evidence type="ECO:0000256" key="1">
    <source>
        <dbReference type="ARBA" id="ARBA00022723"/>
    </source>
</evidence>
<evidence type="ECO:0000256" key="5">
    <source>
        <dbReference type="PROSITE-ProRule" id="PRU00042"/>
    </source>
</evidence>
<dbReference type="OrthoDB" id="3437960at2759"/>
<dbReference type="Proteomes" id="UP000717696">
    <property type="component" value="Unassembled WGS sequence"/>
</dbReference>
<dbReference type="FunFam" id="3.30.160.60:FF:002343">
    <property type="entry name" value="Zinc finger protein 33A"/>
    <property type="match status" value="1"/>
</dbReference>
<dbReference type="SMART" id="SM00355">
    <property type="entry name" value="ZnF_C2H2"/>
    <property type="match status" value="6"/>
</dbReference>
<dbReference type="GO" id="GO:0005634">
    <property type="term" value="C:nucleus"/>
    <property type="evidence" value="ECO:0007669"/>
    <property type="project" value="UniProtKB-ARBA"/>
</dbReference>